<dbReference type="Proteomes" id="UP000828941">
    <property type="component" value="Chromosome 11"/>
</dbReference>
<keyword evidence="2" id="KW-1185">Reference proteome</keyword>
<name>A0ACB9LSB2_BAUVA</name>
<protein>
    <submittedName>
        <fullName evidence="1">Uncharacterized protein</fullName>
    </submittedName>
</protein>
<sequence length="877" mass="97614">MGQHFLFAVAVFQLFLILPVLVQAQSPSGFISIDCGLVDEPSYRDEITAIDYTSDTQFIGTGVSRKISSEYKLNSLPRQFWNVRSFPEGNRNCYTLHSGQGTGSSSKHLIRARFMYGNYDGKDTLPKFDIYLGSKWWDSVEFENASNVITKEVVSIASSDYVHVCLFNINQGTPFISVLEHRVLNSDAYLVNSLQLFARFDFGLQDTKIVRYPDDVYDRIWIPYNSSNLKHIKTSLWVDQGASSYSFLPLPPSNVTRTAAVPANASNNIELHFQFLPRNNASTYYAYLFFAEIEKLEGNQVREFNVFVNGDLLNSNPVKPSYLESIYYAALVTEPELKLWINGTNRSTLPPLVNAIEIYMTKDLLQTQTDQKDVDAIMNIKSTYGIKRNWQGDPCTPVEYLWDGLNCSYAGSGPRRIISLNLSSIGLTGNIAPNMSNLRSLESLDLSNNSLTGDVPGSLSQLHSLKDLNLEENQLTGTVPMDLYESSKNGKINFRFGGNPDLCYPDSDSCQNKSNTIVISIVASVGGAFLLLAATVIFFIFKRRQLVPTRVSSPSSYYKLNKEVQSKKQQITSDEILSITNNFGRVLGKGGFGTVYHGYLGNTEVAVKVVSPSAQGYLQFQTEANLLTRVHHKCLTSLIGYCDEGPNVALIYEYMPNGNLAKHLSDKNEHVLSWKQRLQIAVDAAQGLEYMHKGCKPPIVHRDVKPSNILLDEKFRGKISDFGLSKIYANEGDTHVYTAIAGTTGYLDPQYNISNKLNEKSDVFSFGVVLLEMITGQPAIAKTDEGKTHIIDWLKSMQSESEISDIVDSRLEGKFGTDSARKLLDTAMACVASRSIDRPTMGEVVKELTHCLAMETSPSSLIHDSFYGISGESSLAR</sequence>
<gene>
    <name evidence="1" type="ORF">L6164_027166</name>
</gene>
<evidence type="ECO:0000313" key="2">
    <source>
        <dbReference type="Proteomes" id="UP000828941"/>
    </source>
</evidence>
<comment type="caution">
    <text evidence="1">The sequence shown here is derived from an EMBL/GenBank/DDBJ whole genome shotgun (WGS) entry which is preliminary data.</text>
</comment>
<accession>A0ACB9LSB2</accession>
<dbReference type="EMBL" id="CM039436">
    <property type="protein sequence ID" value="KAI4314236.1"/>
    <property type="molecule type" value="Genomic_DNA"/>
</dbReference>
<proteinExistence type="predicted"/>
<evidence type="ECO:0000313" key="1">
    <source>
        <dbReference type="EMBL" id="KAI4314236.1"/>
    </source>
</evidence>
<organism evidence="1 2">
    <name type="scientific">Bauhinia variegata</name>
    <name type="common">Purple orchid tree</name>
    <name type="synonym">Phanera variegata</name>
    <dbReference type="NCBI Taxonomy" id="167791"/>
    <lineage>
        <taxon>Eukaryota</taxon>
        <taxon>Viridiplantae</taxon>
        <taxon>Streptophyta</taxon>
        <taxon>Embryophyta</taxon>
        <taxon>Tracheophyta</taxon>
        <taxon>Spermatophyta</taxon>
        <taxon>Magnoliopsida</taxon>
        <taxon>eudicotyledons</taxon>
        <taxon>Gunneridae</taxon>
        <taxon>Pentapetalae</taxon>
        <taxon>rosids</taxon>
        <taxon>fabids</taxon>
        <taxon>Fabales</taxon>
        <taxon>Fabaceae</taxon>
        <taxon>Cercidoideae</taxon>
        <taxon>Cercideae</taxon>
        <taxon>Bauhiniinae</taxon>
        <taxon>Bauhinia</taxon>
    </lineage>
</organism>
<reference evidence="1 2" key="1">
    <citation type="journal article" date="2022" name="DNA Res.">
        <title>Chromosomal-level genome assembly of the orchid tree Bauhinia variegata (Leguminosae; Cercidoideae) supports the allotetraploid origin hypothesis of Bauhinia.</title>
        <authorList>
            <person name="Zhong Y."/>
            <person name="Chen Y."/>
            <person name="Zheng D."/>
            <person name="Pang J."/>
            <person name="Liu Y."/>
            <person name="Luo S."/>
            <person name="Meng S."/>
            <person name="Qian L."/>
            <person name="Wei D."/>
            <person name="Dai S."/>
            <person name="Zhou R."/>
        </authorList>
    </citation>
    <scope>NUCLEOTIDE SEQUENCE [LARGE SCALE GENOMIC DNA]</scope>
    <source>
        <strain evidence="1">BV-YZ2020</strain>
    </source>
</reference>